<name>A0A438J355_VITVI</name>
<protein>
    <submittedName>
        <fullName evidence="1">Uncharacterized protein</fullName>
    </submittedName>
</protein>
<comment type="caution">
    <text evidence="1">The sequence shown here is derived from an EMBL/GenBank/DDBJ whole genome shotgun (WGS) entry which is preliminary data.</text>
</comment>
<gene>
    <name evidence="1" type="ORF">CK203_019954</name>
</gene>
<evidence type="ECO:0000313" key="1">
    <source>
        <dbReference type="EMBL" id="RVX03389.1"/>
    </source>
</evidence>
<dbReference type="Proteomes" id="UP000288805">
    <property type="component" value="Unassembled WGS sequence"/>
</dbReference>
<organism evidence="1 2">
    <name type="scientific">Vitis vinifera</name>
    <name type="common">Grape</name>
    <dbReference type="NCBI Taxonomy" id="29760"/>
    <lineage>
        <taxon>Eukaryota</taxon>
        <taxon>Viridiplantae</taxon>
        <taxon>Streptophyta</taxon>
        <taxon>Embryophyta</taxon>
        <taxon>Tracheophyta</taxon>
        <taxon>Spermatophyta</taxon>
        <taxon>Magnoliopsida</taxon>
        <taxon>eudicotyledons</taxon>
        <taxon>Gunneridae</taxon>
        <taxon>Pentapetalae</taxon>
        <taxon>rosids</taxon>
        <taxon>Vitales</taxon>
        <taxon>Vitaceae</taxon>
        <taxon>Viteae</taxon>
        <taxon>Vitis</taxon>
    </lineage>
</organism>
<dbReference type="InterPro" id="IPR052343">
    <property type="entry name" value="Retrotransposon-Effector_Assoc"/>
</dbReference>
<proteinExistence type="predicted"/>
<dbReference type="PANTHER" id="PTHR46890:SF50">
    <property type="entry name" value="RNA-DIRECTED DNA POLYMERASE, EUKARYOTA, REVERSE TRANSCRIPTASE ZINC-BINDING DOMAIN PROTEIN-RELATED"/>
    <property type="match status" value="1"/>
</dbReference>
<dbReference type="PANTHER" id="PTHR46890">
    <property type="entry name" value="NON-LTR RETROLELEMENT REVERSE TRANSCRIPTASE-LIKE PROTEIN-RELATED"/>
    <property type="match status" value="1"/>
</dbReference>
<accession>A0A438J355</accession>
<reference evidence="1 2" key="1">
    <citation type="journal article" date="2018" name="PLoS Genet.">
        <title>Population sequencing reveals clonal diversity and ancestral inbreeding in the grapevine cultivar Chardonnay.</title>
        <authorList>
            <person name="Roach M.J."/>
            <person name="Johnson D.L."/>
            <person name="Bohlmann J."/>
            <person name="van Vuuren H.J."/>
            <person name="Jones S.J."/>
            <person name="Pretorius I.S."/>
            <person name="Schmidt S.A."/>
            <person name="Borneman A.R."/>
        </authorList>
    </citation>
    <scope>NUCLEOTIDE SEQUENCE [LARGE SCALE GENOMIC DNA]</scope>
    <source>
        <strain evidence="2">cv. Chardonnay</strain>
        <tissue evidence="1">Leaf</tissue>
    </source>
</reference>
<sequence>MASAHKRGNSMVKSRINGTWVAEEREIKEGVVHFFHSLLSESKEWRPNCSELSVGVLGGEDAAMLEVLFSEEERGGAEDLRDFRPISLVDSLYKLLAKVLTNGLKKIVGKVVSRSQNAFMEGRQILDASLIANETIDSMQKGDGGGILCKFDIKKA</sequence>
<evidence type="ECO:0000313" key="2">
    <source>
        <dbReference type="Proteomes" id="UP000288805"/>
    </source>
</evidence>
<dbReference type="AlphaFoldDB" id="A0A438J355"/>
<dbReference type="EMBL" id="QGNW01000066">
    <property type="protein sequence ID" value="RVX03389.1"/>
    <property type="molecule type" value="Genomic_DNA"/>
</dbReference>